<evidence type="ECO:0000313" key="2">
    <source>
        <dbReference type="Proteomes" id="UP000268094"/>
    </source>
</evidence>
<organism evidence="1 2">
    <name type="scientific">Corallococcus terminator</name>
    <dbReference type="NCBI Taxonomy" id="2316733"/>
    <lineage>
        <taxon>Bacteria</taxon>
        <taxon>Pseudomonadati</taxon>
        <taxon>Myxococcota</taxon>
        <taxon>Myxococcia</taxon>
        <taxon>Myxococcales</taxon>
        <taxon>Cystobacterineae</taxon>
        <taxon>Myxococcaceae</taxon>
        <taxon>Corallococcus</taxon>
    </lineage>
</organism>
<gene>
    <name evidence="1" type="ORF">D7V88_04375</name>
</gene>
<dbReference type="RefSeq" id="WP_120539325.1">
    <property type="nucleotide sequence ID" value="NZ_RAVZ01000017.1"/>
</dbReference>
<comment type="caution">
    <text evidence="1">The sequence shown here is derived from an EMBL/GenBank/DDBJ whole genome shotgun (WGS) entry which is preliminary data.</text>
</comment>
<dbReference type="AlphaFoldDB" id="A0A3A8JB47"/>
<sequence>MLDEGQHAACVDAWLVDRAARNLSTEDFLQLFEAALTVLWKQTLTTLGEVTLTAIAGRVLHNASERFPLFASLNVERVGGLRFGELREQVHSGHDSGLREGSRFVLVEFLTVLGNLTAEILTPELHAELSKVALPEAVRPRVTAGEDTTS</sequence>
<protein>
    <submittedName>
        <fullName evidence="1">Uncharacterized protein</fullName>
    </submittedName>
</protein>
<accession>A0A3A8JB47</accession>
<proteinExistence type="predicted"/>
<dbReference type="Proteomes" id="UP000268094">
    <property type="component" value="Unassembled WGS sequence"/>
</dbReference>
<keyword evidence="2" id="KW-1185">Reference proteome</keyword>
<dbReference type="OrthoDB" id="5510221at2"/>
<evidence type="ECO:0000313" key="1">
    <source>
        <dbReference type="EMBL" id="RKG92912.1"/>
    </source>
</evidence>
<dbReference type="EMBL" id="RAVZ01000017">
    <property type="protein sequence ID" value="RKG92912.1"/>
    <property type="molecule type" value="Genomic_DNA"/>
</dbReference>
<reference evidence="2" key="1">
    <citation type="submission" date="2018-09" db="EMBL/GenBank/DDBJ databases">
        <authorList>
            <person name="Livingstone P.G."/>
            <person name="Whitworth D.E."/>
        </authorList>
    </citation>
    <scope>NUCLEOTIDE SEQUENCE [LARGE SCALE GENOMIC DNA]</scope>
    <source>
        <strain evidence="2">CA054A</strain>
    </source>
</reference>
<name>A0A3A8JB47_9BACT</name>